<evidence type="ECO:0000256" key="4">
    <source>
        <dbReference type="ARBA" id="ARBA00023004"/>
    </source>
</evidence>
<dbReference type="GO" id="GO:0051537">
    <property type="term" value="F:2 iron, 2 sulfur cluster binding"/>
    <property type="evidence" value="ECO:0007669"/>
    <property type="project" value="UniProtKB-KW"/>
</dbReference>
<dbReference type="KEGG" id="maga:Mag101_05795"/>
<dbReference type="FunFam" id="3.10.20.30:FF:000020">
    <property type="entry name" value="Xanthine dehydrogenase iron-sulfur subunit"/>
    <property type="match status" value="1"/>
</dbReference>
<dbReference type="SUPFAM" id="SSF47741">
    <property type="entry name" value="CO dehydrogenase ISP C-domain like"/>
    <property type="match status" value="1"/>
</dbReference>
<dbReference type="GO" id="GO:0046872">
    <property type="term" value="F:metal ion binding"/>
    <property type="evidence" value="ECO:0007669"/>
    <property type="project" value="UniProtKB-KW"/>
</dbReference>
<dbReference type="Gene3D" id="3.10.20.30">
    <property type="match status" value="1"/>
</dbReference>
<keyword evidence="4" id="KW-0408">Iron</keyword>
<accession>A0A1Q2M4P3</accession>
<dbReference type="OrthoDB" id="9775084at2"/>
<dbReference type="AlphaFoldDB" id="A0A1Q2M4P3"/>
<dbReference type="InterPro" id="IPR002888">
    <property type="entry name" value="2Fe-2S-bd"/>
</dbReference>
<dbReference type="PANTHER" id="PTHR44379:SF2">
    <property type="entry name" value="BLR6218 PROTEIN"/>
    <property type="match status" value="1"/>
</dbReference>
<dbReference type="CDD" id="cd00207">
    <property type="entry name" value="fer2"/>
    <property type="match status" value="1"/>
</dbReference>
<name>A0A1Q2M4P3_9GAMM</name>
<evidence type="ECO:0000313" key="7">
    <source>
        <dbReference type="EMBL" id="AQQ67202.1"/>
    </source>
</evidence>
<keyword evidence="1" id="KW-0001">2Fe-2S</keyword>
<dbReference type="Pfam" id="PF01799">
    <property type="entry name" value="Fer2_2"/>
    <property type="match status" value="1"/>
</dbReference>
<dbReference type="RefSeq" id="WP_077402043.1">
    <property type="nucleotide sequence ID" value="NZ_CP019650.1"/>
</dbReference>
<evidence type="ECO:0000256" key="2">
    <source>
        <dbReference type="ARBA" id="ARBA00022723"/>
    </source>
</evidence>
<evidence type="ECO:0000256" key="5">
    <source>
        <dbReference type="ARBA" id="ARBA00023014"/>
    </source>
</evidence>
<dbReference type="InterPro" id="IPR001041">
    <property type="entry name" value="2Fe-2S_ferredoxin-type"/>
</dbReference>
<dbReference type="Proteomes" id="UP000188219">
    <property type="component" value="Chromosome"/>
</dbReference>
<dbReference type="SUPFAM" id="SSF54292">
    <property type="entry name" value="2Fe-2S ferredoxin-like"/>
    <property type="match status" value="1"/>
</dbReference>
<dbReference type="PROSITE" id="PS51085">
    <property type="entry name" value="2FE2S_FER_2"/>
    <property type="match status" value="1"/>
</dbReference>
<dbReference type="GO" id="GO:0016491">
    <property type="term" value="F:oxidoreductase activity"/>
    <property type="evidence" value="ECO:0007669"/>
    <property type="project" value="UniProtKB-KW"/>
</dbReference>
<keyword evidence="2" id="KW-0479">Metal-binding</keyword>
<organism evidence="7 8">
    <name type="scientific">Microbulbifer agarilyticus</name>
    <dbReference type="NCBI Taxonomy" id="260552"/>
    <lineage>
        <taxon>Bacteria</taxon>
        <taxon>Pseudomonadati</taxon>
        <taxon>Pseudomonadota</taxon>
        <taxon>Gammaproteobacteria</taxon>
        <taxon>Cellvibrionales</taxon>
        <taxon>Microbulbiferaceae</taxon>
        <taxon>Microbulbifer</taxon>
    </lineage>
</organism>
<dbReference type="InterPro" id="IPR012675">
    <property type="entry name" value="Beta-grasp_dom_sf"/>
</dbReference>
<protein>
    <submittedName>
        <fullName evidence="7">(2Fe-2S)-binding protein</fullName>
    </submittedName>
</protein>
<keyword evidence="5" id="KW-0411">Iron-sulfur</keyword>
<evidence type="ECO:0000313" key="8">
    <source>
        <dbReference type="Proteomes" id="UP000188219"/>
    </source>
</evidence>
<evidence type="ECO:0000256" key="3">
    <source>
        <dbReference type="ARBA" id="ARBA00023002"/>
    </source>
</evidence>
<evidence type="ECO:0000259" key="6">
    <source>
        <dbReference type="PROSITE" id="PS51085"/>
    </source>
</evidence>
<dbReference type="PROSITE" id="PS00197">
    <property type="entry name" value="2FE2S_FER_1"/>
    <property type="match status" value="1"/>
</dbReference>
<dbReference type="InterPro" id="IPR036884">
    <property type="entry name" value="2Fe-2S-bd_dom_sf"/>
</dbReference>
<dbReference type="InterPro" id="IPR051452">
    <property type="entry name" value="Diverse_Oxidoreductases"/>
</dbReference>
<keyword evidence="3" id="KW-0560">Oxidoreductase</keyword>
<dbReference type="Pfam" id="PF00111">
    <property type="entry name" value="Fer2"/>
    <property type="match status" value="1"/>
</dbReference>
<sequence length="168" mass="17653">MEMTINGEVHQVDVDEDTPLLWALRDELKLTGTKFGCGAGLCGACTIHINGNPARACLTPVSVAKGATITTIEGLSESGDHPLQQAWIKHNVPQCGYCQSGQLMSAAALLANNPNPTEQEIDNAMSGNLCRCGTYPRIKTAIKDAALAYPANGTYTEGTETKGSSTNG</sequence>
<feature type="domain" description="2Fe-2S ferredoxin-type" evidence="6">
    <location>
        <begin position="1"/>
        <end position="75"/>
    </location>
</feature>
<dbReference type="EMBL" id="CP019650">
    <property type="protein sequence ID" value="AQQ67202.1"/>
    <property type="molecule type" value="Genomic_DNA"/>
</dbReference>
<dbReference type="FunFam" id="1.10.150.120:FF:000003">
    <property type="entry name" value="Carbon monoxide dehydrogenase, small subunit"/>
    <property type="match status" value="1"/>
</dbReference>
<reference evidence="7" key="1">
    <citation type="submission" date="2017-02" db="EMBL/GenBank/DDBJ databases">
        <title>Genome of Microbulbifer agarilyticus GP101.</title>
        <authorList>
            <person name="Jung J."/>
            <person name="Bae S.S."/>
            <person name="Baek K."/>
        </authorList>
    </citation>
    <scope>NUCLEOTIDE SEQUENCE [LARGE SCALE GENOMIC DNA]</scope>
    <source>
        <strain evidence="7">GP101</strain>
    </source>
</reference>
<evidence type="ECO:0000256" key="1">
    <source>
        <dbReference type="ARBA" id="ARBA00022714"/>
    </source>
</evidence>
<dbReference type="PANTHER" id="PTHR44379">
    <property type="entry name" value="OXIDOREDUCTASE WITH IRON-SULFUR SUBUNIT"/>
    <property type="match status" value="1"/>
</dbReference>
<dbReference type="InterPro" id="IPR036010">
    <property type="entry name" value="2Fe-2S_ferredoxin-like_sf"/>
</dbReference>
<keyword evidence="8" id="KW-1185">Reference proteome</keyword>
<dbReference type="InterPro" id="IPR006058">
    <property type="entry name" value="2Fe2S_fd_BS"/>
</dbReference>
<dbReference type="STRING" id="260552.Mag101_05795"/>
<proteinExistence type="predicted"/>
<dbReference type="Gene3D" id="1.10.150.120">
    <property type="entry name" value="[2Fe-2S]-binding domain"/>
    <property type="match status" value="1"/>
</dbReference>
<gene>
    <name evidence="7" type="ORF">Mag101_05795</name>
</gene>